<dbReference type="InterPro" id="IPR001412">
    <property type="entry name" value="aa-tRNA-synth_I_CS"/>
</dbReference>
<evidence type="ECO:0000256" key="7">
    <source>
        <dbReference type="ARBA" id="ARBA00023146"/>
    </source>
</evidence>
<keyword evidence="5" id="KW-0067">ATP-binding</keyword>
<evidence type="ECO:0000256" key="6">
    <source>
        <dbReference type="ARBA" id="ARBA00022917"/>
    </source>
</evidence>
<dbReference type="SUPFAM" id="SSF52374">
    <property type="entry name" value="Nucleotidylyl transferase"/>
    <property type="match status" value="1"/>
</dbReference>
<keyword evidence="7 10" id="KW-0030">Aminoacyl-tRNA synthetase</keyword>
<evidence type="ECO:0000256" key="1">
    <source>
        <dbReference type="ARBA" id="ARBA00005594"/>
    </source>
</evidence>
<gene>
    <name evidence="10" type="ORF">Harvfovirus24_2</name>
</gene>
<feature type="domain" description="DALR anticodon binding" evidence="9">
    <location>
        <begin position="513"/>
        <end position="644"/>
    </location>
</feature>
<dbReference type="Gene3D" id="1.10.730.10">
    <property type="entry name" value="Isoleucyl-tRNA Synthetase, Domain 1"/>
    <property type="match status" value="1"/>
</dbReference>
<evidence type="ECO:0000256" key="4">
    <source>
        <dbReference type="ARBA" id="ARBA00022741"/>
    </source>
</evidence>
<dbReference type="Pfam" id="PF05746">
    <property type="entry name" value="DALR_1"/>
    <property type="match status" value="1"/>
</dbReference>
<dbReference type="EC" id="6.1.1.19" evidence="2"/>
<dbReference type="Gene3D" id="3.40.50.620">
    <property type="entry name" value="HUPs"/>
    <property type="match status" value="1"/>
</dbReference>
<dbReference type="PANTHER" id="PTHR11956:SF5">
    <property type="entry name" value="ARGININE--TRNA LIGASE, CYTOPLASMIC"/>
    <property type="match status" value="1"/>
</dbReference>
<evidence type="ECO:0000256" key="5">
    <source>
        <dbReference type="ARBA" id="ARBA00022840"/>
    </source>
</evidence>
<comment type="similarity">
    <text evidence="1">Belongs to the class-I aminoacyl-tRNA synthetase family.</text>
</comment>
<reference evidence="10" key="1">
    <citation type="submission" date="2018-10" db="EMBL/GenBank/DDBJ databases">
        <title>Hidden diversity of soil giant viruses.</title>
        <authorList>
            <person name="Schulz F."/>
            <person name="Alteio L."/>
            <person name="Goudeau D."/>
            <person name="Ryan E.M."/>
            <person name="Malmstrom R.R."/>
            <person name="Blanchard J."/>
            <person name="Woyke T."/>
        </authorList>
    </citation>
    <scope>NUCLEOTIDE SEQUENCE</scope>
    <source>
        <strain evidence="10">HAV1</strain>
    </source>
</reference>
<dbReference type="SMART" id="SM00836">
    <property type="entry name" value="DALR_1"/>
    <property type="match status" value="1"/>
</dbReference>
<dbReference type="SUPFAM" id="SSF47323">
    <property type="entry name" value="Anticodon-binding domain of a subclass of class I aminoacyl-tRNA synthetases"/>
    <property type="match status" value="1"/>
</dbReference>
<evidence type="ECO:0000256" key="3">
    <source>
        <dbReference type="ARBA" id="ARBA00022598"/>
    </source>
</evidence>
<comment type="catalytic activity">
    <reaction evidence="8">
        <text>tRNA(Arg) + L-arginine + ATP = L-arginyl-tRNA(Arg) + AMP + diphosphate</text>
        <dbReference type="Rhea" id="RHEA:20301"/>
        <dbReference type="Rhea" id="RHEA-COMP:9658"/>
        <dbReference type="Rhea" id="RHEA-COMP:9673"/>
        <dbReference type="ChEBI" id="CHEBI:30616"/>
        <dbReference type="ChEBI" id="CHEBI:32682"/>
        <dbReference type="ChEBI" id="CHEBI:33019"/>
        <dbReference type="ChEBI" id="CHEBI:78442"/>
        <dbReference type="ChEBI" id="CHEBI:78513"/>
        <dbReference type="ChEBI" id="CHEBI:456215"/>
        <dbReference type="EC" id="6.1.1.19"/>
    </reaction>
</comment>
<keyword evidence="4" id="KW-0547">Nucleotide-binding</keyword>
<dbReference type="PROSITE" id="PS00178">
    <property type="entry name" value="AA_TRNA_LIGASE_I"/>
    <property type="match status" value="1"/>
</dbReference>
<evidence type="ECO:0000313" key="10">
    <source>
        <dbReference type="EMBL" id="AYV81266.1"/>
    </source>
</evidence>
<dbReference type="GO" id="GO:0005524">
    <property type="term" value="F:ATP binding"/>
    <property type="evidence" value="ECO:0007669"/>
    <property type="project" value="UniProtKB-KW"/>
</dbReference>
<name>A0A3G5A209_9VIRU</name>
<evidence type="ECO:0000256" key="8">
    <source>
        <dbReference type="ARBA" id="ARBA00049339"/>
    </source>
</evidence>
<keyword evidence="3" id="KW-0436">Ligase</keyword>
<dbReference type="PANTHER" id="PTHR11956">
    <property type="entry name" value="ARGINYL-TRNA SYNTHETASE"/>
    <property type="match status" value="1"/>
</dbReference>
<dbReference type="InterPro" id="IPR035684">
    <property type="entry name" value="ArgRS_core"/>
</dbReference>
<dbReference type="NCBIfam" id="TIGR00456">
    <property type="entry name" value="argS"/>
    <property type="match status" value="1"/>
</dbReference>
<evidence type="ECO:0000256" key="2">
    <source>
        <dbReference type="ARBA" id="ARBA00012837"/>
    </source>
</evidence>
<accession>A0A3G5A209</accession>
<evidence type="ECO:0000259" key="9">
    <source>
        <dbReference type="SMART" id="SM00836"/>
    </source>
</evidence>
<dbReference type="InterPro" id="IPR008909">
    <property type="entry name" value="DALR_anticod-bd"/>
</dbReference>
<sequence length="644" mass="73435">MGFYRWREIKMAAETKKEIKNDIVFILGGKVIGALKVVGFNVSDFQPKIVQCKIDNVDYAVSNMRALFKKNGEETVLLKLDQLCKELNDNADDLYTVTLAKMFLNFTINKKYFHKFICDVLTSDSIIARASKKKIIAIDFSSPNVAKDMHVGHLRSTIIGDVIANLAEKRGHEVHRINHIGDFGQNFGMIIEWIIANGLSEKVLANEVLPVSLQDIYKKSKIQYESDSAFQEASSRNTVMLQNYDSAVAHTDPKNVVKLWKAICELSRKNYQSIYDRLSIRIVECGESFYQKYIPGVIAELNEKKLTKYDASSVEPEKKRLVIESPYTLEKKKDDSVEISHDYLTLVKHNLGYTYDTTDVACLSYRLNVLRADVVYYVVDAGQGTHFIQLFDVAKKAGWLERSQMLQHVDFGVVCGEDGKRLRSRDGDSIKLNTLLDTALLHTKKAMILNFHSRQNRMGSDEEKKEHVFDEGTVKSLAYGSIKYADLCVNRKANYTFSYERMLNFKGNTLIFLMYARIRALAIINKAPKELTKSAITEYISQFKTLSTNPELNQGDYAILFKLSTLENIISEAEDGYPHHICAYLFELAELLNQSYTQNRCITYDTDGIKIISVNKSRLALYLTLVKIMDTCFSLLNIDLIDKL</sequence>
<dbReference type="InterPro" id="IPR009080">
    <property type="entry name" value="tRNAsynth_Ia_anticodon-bd"/>
</dbReference>
<keyword evidence="6" id="KW-0648">Protein biosynthesis</keyword>
<dbReference type="InterPro" id="IPR001278">
    <property type="entry name" value="Arg-tRNA-ligase"/>
</dbReference>
<dbReference type="EMBL" id="MK072266">
    <property type="protein sequence ID" value="AYV81266.1"/>
    <property type="molecule type" value="Genomic_DNA"/>
</dbReference>
<dbReference type="Pfam" id="PF00750">
    <property type="entry name" value="tRNA-synt_1d"/>
    <property type="match status" value="1"/>
</dbReference>
<organism evidence="10">
    <name type="scientific">Harvfovirus sp</name>
    <dbReference type="NCBI Taxonomy" id="2487768"/>
    <lineage>
        <taxon>Viruses</taxon>
        <taxon>Varidnaviria</taxon>
        <taxon>Bamfordvirae</taxon>
        <taxon>Nucleocytoviricota</taxon>
        <taxon>Megaviricetes</taxon>
        <taxon>Imitervirales</taxon>
        <taxon>Mimiviridae</taxon>
        <taxon>Klosneuvirinae</taxon>
    </lineage>
</organism>
<dbReference type="InterPro" id="IPR014729">
    <property type="entry name" value="Rossmann-like_a/b/a_fold"/>
</dbReference>
<dbReference type="PRINTS" id="PR01038">
    <property type="entry name" value="TRNASYNTHARG"/>
</dbReference>
<dbReference type="GO" id="GO:0004814">
    <property type="term" value="F:arginine-tRNA ligase activity"/>
    <property type="evidence" value="ECO:0007669"/>
    <property type="project" value="UniProtKB-EC"/>
</dbReference>
<proteinExistence type="inferred from homology"/>
<protein>
    <recommendedName>
        <fullName evidence="2">arginine--tRNA ligase</fullName>
        <ecNumber evidence="2">6.1.1.19</ecNumber>
    </recommendedName>
</protein>